<dbReference type="PANTHER" id="PTHR11360:SF284">
    <property type="entry name" value="EG:103B4.3 PROTEIN-RELATED"/>
    <property type="match status" value="1"/>
</dbReference>
<evidence type="ECO:0000256" key="1">
    <source>
        <dbReference type="ARBA" id="ARBA00022692"/>
    </source>
</evidence>
<keyword evidence="1 5" id="KW-0812">Transmembrane</keyword>
<feature type="transmembrane region" description="Helical" evidence="5">
    <location>
        <begin position="350"/>
        <end position="374"/>
    </location>
</feature>
<feature type="transmembrane region" description="Helical" evidence="5">
    <location>
        <begin position="380"/>
        <end position="401"/>
    </location>
</feature>
<comment type="caution">
    <text evidence="7">The sequence shown here is derived from an EMBL/GenBank/DDBJ whole genome shotgun (WGS) entry which is preliminary data.</text>
</comment>
<feature type="domain" description="Major facilitator superfamily (MFS) profile" evidence="6">
    <location>
        <begin position="3"/>
        <end position="406"/>
    </location>
</feature>
<feature type="transmembrane region" description="Helical" evidence="5">
    <location>
        <begin position="261"/>
        <end position="281"/>
    </location>
</feature>
<feature type="transmembrane region" description="Helical" evidence="5">
    <location>
        <begin position="97"/>
        <end position="121"/>
    </location>
</feature>
<protein>
    <submittedName>
        <fullName evidence="7">MFS transporter</fullName>
    </submittedName>
</protein>
<dbReference type="SUPFAM" id="SSF103473">
    <property type="entry name" value="MFS general substrate transporter"/>
    <property type="match status" value="1"/>
</dbReference>
<evidence type="ECO:0000256" key="5">
    <source>
        <dbReference type="SAM" id="Phobius"/>
    </source>
</evidence>
<feature type="transmembrane region" description="Helical" evidence="5">
    <location>
        <begin position="7"/>
        <end position="29"/>
    </location>
</feature>
<proteinExistence type="predicted"/>
<dbReference type="RefSeq" id="WP_133361663.1">
    <property type="nucleotide sequence ID" value="NZ_SMUV01000074.1"/>
</dbReference>
<evidence type="ECO:0000256" key="3">
    <source>
        <dbReference type="ARBA" id="ARBA00023136"/>
    </source>
</evidence>
<feature type="transmembrane region" description="Helical" evidence="5">
    <location>
        <begin position="133"/>
        <end position="156"/>
    </location>
</feature>
<dbReference type="GO" id="GO:0022857">
    <property type="term" value="F:transmembrane transporter activity"/>
    <property type="evidence" value="ECO:0007669"/>
    <property type="project" value="InterPro"/>
</dbReference>
<dbReference type="InterPro" id="IPR011701">
    <property type="entry name" value="MFS"/>
</dbReference>
<evidence type="ECO:0000313" key="7">
    <source>
        <dbReference type="EMBL" id="TDK41094.1"/>
    </source>
</evidence>
<evidence type="ECO:0000259" key="6">
    <source>
        <dbReference type="PROSITE" id="PS50850"/>
    </source>
</evidence>
<dbReference type="AlphaFoldDB" id="A0A4R5UPY6"/>
<evidence type="ECO:0000256" key="2">
    <source>
        <dbReference type="ARBA" id="ARBA00022989"/>
    </source>
</evidence>
<keyword evidence="3 5" id="KW-0472">Membrane</keyword>
<feature type="transmembrane region" description="Helical" evidence="5">
    <location>
        <begin position="162"/>
        <end position="181"/>
    </location>
</feature>
<dbReference type="InterPro" id="IPR036259">
    <property type="entry name" value="MFS_trans_sf"/>
</dbReference>
<reference evidence="7 8" key="1">
    <citation type="submission" date="2019-03" db="EMBL/GenBank/DDBJ databases">
        <title>Ruegeria lutea sp. nov., a novel strain, isolated from marine sediment, the Masan Bay, South Korea.</title>
        <authorList>
            <person name="Kim J."/>
            <person name="Kim D.-Y."/>
            <person name="Lee S.-S."/>
        </authorList>
    </citation>
    <scope>NUCLEOTIDE SEQUENCE [LARGE SCALE GENOMIC DNA]</scope>
    <source>
        <strain evidence="7 8">318-1</strain>
    </source>
</reference>
<dbReference type="Proteomes" id="UP000295301">
    <property type="component" value="Unassembled WGS sequence"/>
</dbReference>
<dbReference type="InterPro" id="IPR020846">
    <property type="entry name" value="MFS_dom"/>
</dbReference>
<feature type="region of interest" description="Disordered" evidence="4">
    <location>
        <begin position="190"/>
        <end position="211"/>
    </location>
</feature>
<evidence type="ECO:0000313" key="8">
    <source>
        <dbReference type="Proteomes" id="UP000295301"/>
    </source>
</evidence>
<feature type="transmembrane region" description="Helical" evidence="5">
    <location>
        <begin position="73"/>
        <end position="91"/>
    </location>
</feature>
<dbReference type="Gene3D" id="1.20.1250.20">
    <property type="entry name" value="MFS general substrate transporter like domains"/>
    <property type="match status" value="2"/>
</dbReference>
<keyword evidence="2 5" id="KW-1133">Transmembrane helix</keyword>
<name>A0A4R5UPY6_9RHOB</name>
<accession>A0A4R5UPY6</accession>
<feature type="transmembrane region" description="Helical" evidence="5">
    <location>
        <begin position="293"/>
        <end position="317"/>
    </location>
</feature>
<dbReference type="PROSITE" id="PS50850">
    <property type="entry name" value="MFS"/>
    <property type="match status" value="1"/>
</dbReference>
<sequence>MQSRYLVVAGACLTQFTIIGLLFSFGLFFKVFEAEYGWSRTLMSASSALSFLMMGVLAMLGGRLSDRYGPARVLGVTGVLYGLGFALLSQVTQPWQLFAICGTFIGLGLSTHDVVTLSTVARWFEGRRGIMTAVVKVGTAAGQVALPPLVALLISGMGWRPAVIVLGLGAVVLLLIAALLMKSPPLRPAAPGPSVEQAGGQTGAQTGSARGGAPGGLSFAEARRSLVLWTLCAVQFCFFASLMTVPLHLPIHGMDLGLSTAAAATLLSVVGGASVAGRLAVGRLVDVIGGRRAFVMCFVALIAGLGGLTVLTVPWALFVTVAVYGFAHGALFVVVSPTVAEYFGMRAHGAIFGTVLFSGTLGGSVGPILTGMVFDRSGSYVPAFVTLTLLAGVALALVLSLPRPSASRVAMSGGSAA</sequence>
<dbReference type="PANTHER" id="PTHR11360">
    <property type="entry name" value="MONOCARBOXYLATE TRANSPORTER"/>
    <property type="match status" value="1"/>
</dbReference>
<evidence type="ECO:0000256" key="4">
    <source>
        <dbReference type="SAM" id="MobiDB-lite"/>
    </source>
</evidence>
<organism evidence="7 8">
    <name type="scientific">Antarcticimicrobium luteum</name>
    <dbReference type="NCBI Taxonomy" id="2547397"/>
    <lineage>
        <taxon>Bacteria</taxon>
        <taxon>Pseudomonadati</taxon>
        <taxon>Pseudomonadota</taxon>
        <taxon>Alphaproteobacteria</taxon>
        <taxon>Rhodobacterales</taxon>
        <taxon>Paracoccaceae</taxon>
        <taxon>Antarcticimicrobium</taxon>
    </lineage>
</organism>
<feature type="compositionally biased region" description="Low complexity" evidence="4">
    <location>
        <begin position="197"/>
        <end position="208"/>
    </location>
</feature>
<gene>
    <name evidence="7" type="ORF">E1832_20575</name>
</gene>
<dbReference type="EMBL" id="SMUV01000074">
    <property type="protein sequence ID" value="TDK41094.1"/>
    <property type="molecule type" value="Genomic_DNA"/>
</dbReference>
<dbReference type="OrthoDB" id="7375466at2"/>
<feature type="transmembrane region" description="Helical" evidence="5">
    <location>
        <begin position="323"/>
        <end position="343"/>
    </location>
</feature>
<dbReference type="InterPro" id="IPR050327">
    <property type="entry name" value="Proton-linked_MCT"/>
</dbReference>
<feature type="transmembrane region" description="Helical" evidence="5">
    <location>
        <begin position="41"/>
        <end position="61"/>
    </location>
</feature>
<dbReference type="Pfam" id="PF07690">
    <property type="entry name" value="MFS_1"/>
    <property type="match status" value="1"/>
</dbReference>
<keyword evidence="8" id="KW-1185">Reference proteome</keyword>
<feature type="transmembrane region" description="Helical" evidence="5">
    <location>
        <begin position="226"/>
        <end position="249"/>
    </location>
</feature>